<accession>A0A0A8Y6C1</accession>
<sequence>MEILRSKRILSLRSTESAMLVTYYYLALQEDASEDSRQRQIWYGK</sequence>
<organism evidence="1">
    <name type="scientific">Arundo donax</name>
    <name type="common">Giant reed</name>
    <name type="synonym">Donax arundinaceus</name>
    <dbReference type="NCBI Taxonomy" id="35708"/>
    <lineage>
        <taxon>Eukaryota</taxon>
        <taxon>Viridiplantae</taxon>
        <taxon>Streptophyta</taxon>
        <taxon>Embryophyta</taxon>
        <taxon>Tracheophyta</taxon>
        <taxon>Spermatophyta</taxon>
        <taxon>Magnoliopsida</taxon>
        <taxon>Liliopsida</taxon>
        <taxon>Poales</taxon>
        <taxon>Poaceae</taxon>
        <taxon>PACMAD clade</taxon>
        <taxon>Arundinoideae</taxon>
        <taxon>Arundineae</taxon>
        <taxon>Arundo</taxon>
    </lineage>
</organism>
<proteinExistence type="predicted"/>
<protein>
    <submittedName>
        <fullName evidence="1">Uncharacterized protein</fullName>
    </submittedName>
</protein>
<reference evidence="1" key="1">
    <citation type="submission" date="2014-09" db="EMBL/GenBank/DDBJ databases">
        <authorList>
            <person name="Magalhaes I.L.F."/>
            <person name="Oliveira U."/>
            <person name="Santos F.R."/>
            <person name="Vidigal T.H.D.A."/>
            <person name="Brescovit A.D."/>
            <person name="Santos A.J."/>
        </authorList>
    </citation>
    <scope>NUCLEOTIDE SEQUENCE</scope>
    <source>
        <tissue evidence="1">Shoot tissue taken approximately 20 cm above the soil surface</tissue>
    </source>
</reference>
<reference evidence="1" key="2">
    <citation type="journal article" date="2015" name="Data Brief">
        <title>Shoot transcriptome of the giant reed, Arundo donax.</title>
        <authorList>
            <person name="Barrero R.A."/>
            <person name="Guerrero F.D."/>
            <person name="Moolhuijzen P."/>
            <person name="Goolsby J.A."/>
            <person name="Tidwell J."/>
            <person name="Bellgard S.E."/>
            <person name="Bellgard M.I."/>
        </authorList>
    </citation>
    <scope>NUCLEOTIDE SEQUENCE</scope>
    <source>
        <tissue evidence="1">Shoot tissue taken approximately 20 cm above the soil surface</tissue>
    </source>
</reference>
<dbReference type="AlphaFoldDB" id="A0A0A8Y6C1"/>
<name>A0A0A8Y6C1_ARUDO</name>
<evidence type="ECO:0000313" key="1">
    <source>
        <dbReference type="EMBL" id="JAD21591.1"/>
    </source>
</evidence>
<dbReference type="EMBL" id="GBRH01276304">
    <property type="protein sequence ID" value="JAD21591.1"/>
    <property type="molecule type" value="Transcribed_RNA"/>
</dbReference>